<keyword evidence="2" id="KW-1185">Reference proteome</keyword>
<dbReference type="EMBL" id="SHKM01000002">
    <property type="protein sequence ID" value="RZT76492.1"/>
    <property type="molecule type" value="Genomic_DNA"/>
</dbReference>
<name>A0ABY0ISZ6_9RHOO</name>
<protein>
    <submittedName>
        <fullName evidence="1">Phosphonate transport system substrate-binding protein</fullName>
    </submittedName>
</protein>
<organism evidence="1 2">
    <name type="scientific">Azospira oryzae</name>
    <dbReference type="NCBI Taxonomy" id="146939"/>
    <lineage>
        <taxon>Bacteria</taxon>
        <taxon>Pseudomonadati</taxon>
        <taxon>Pseudomonadota</taxon>
        <taxon>Betaproteobacteria</taxon>
        <taxon>Rhodocyclales</taxon>
        <taxon>Rhodocyclaceae</taxon>
        <taxon>Azospira</taxon>
    </lineage>
</organism>
<proteinExistence type="predicted"/>
<reference evidence="1 2" key="1">
    <citation type="submission" date="2019-02" db="EMBL/GenBank/DDBJ databases">
        <title>Genomic Encyclopedia of Type Strains, Phase IV (KMG-IV): sequencing the most valuable type-strain genomes for metagenomic binning, comparative biology and taxonomic classification.</title>
        <authorList>
            <person name="Goeker M."/>
        </authorList>
    </citation>
    <scope>NUCLEOTIDE SEQUENCE [LARGE SCALE GENOMIC DNA]</scope>
    <source>
        <strain evidence="1 2">DSM 21223</strain>
    </source>
</reference>
<dbReference type="SUPFAM" id="SSF53850">
    <property type="entry name" value="Periplasmic binding protein-like II"/>
    <property type="match status" value="1"/>
</dbReference>
<evidence type="ECO:0000313" key="1">
    <source>
        <dbReference type="EMBL" id="RZT76492.1"/>
    </source>
</evidence>
<sequence>MGHLLRRWSLLLLLLPATLLQAQEARPLLFGVLPYLSTRILITTYSPLAAYLEQRLGRPVSLQTAPDFDTFTSRAFAGEYDLLLIAPHYARLAEVDYGYIPLLRHRNDIRCYLMVPREQPLASLEQLRGQTVAIHERSAMVPMLGLNWLAEKGLVAERDFRVVENVTQSSALQSVVSGKARAAIVSHSTVAQAPADLREATRIAGECPSAPGLALMAHNRLPPAERQRIKEVLNAFEQTPEGKVFFDISTHGGYREPTPADARLMDKVLPETRRLLKK</sequence>
<gene>
    <name evidence="1" type="ORF">EV678_2369</name>
</gene>
<accession>A0ABY0ISZ6</accession>
<dbReference type="PANTHER" id="PTHR30024:SF17">
    <property type="entry name" value="SOLUTE-BINDING PROTEIN FAMILY 3_N-TERMINAL DOMAIN-CONTAINING PROTEIN"/>
    <property type="match status" value="1"/>
</dbReference>
<comment type="caution">
    <text evidence="1">The sequence shown here is derived from an EMBL/GenBank/DDBJ whole genome shotgun (WGS) entry which is preliminary data.</text>
</comment>
<dbReference type="Proteomes" id="UP000292136">
    <property type="component" value="Unassembled WGS sequence"/>
</dbReference>
<dbReference type="RefSeq" id="WP_014235869.1">
    <property type="nucleotide sequence ID" value="NZ_SHKM01000002.1"/>
</dbReference>
<dbReference type="Pfam" id="PF12974">
    <property type="entry name" value="Phosphonate-bd"/>
    <property type="match status" value="1"/>
</dbReference>
<evidence type="ECO:0000313" key="2">
    <source>
        <dbReference type="Proteomes" id="UP000292136"/>
    </source>
</evidence>
<dbReference type="PANTHER" id="PTHR30024">
    <property type="entry name" value="ALIPHATIC SULFONATES-BINDING PROTEIN-RELATED"/>
    <property type="match status" value="1"/>
</dbReference>
<dbReference type="Gene3D" id="3.40.190.10">
    <property type="entry name" value="Periplasmic binding protein-like II"/>
    <property type="match status" value="2"/>
</dbReference>